<feature type="region of interest" description="Disordered" evidence="2">
    <location>
        <begin position="1"/>
        <end position="152"/>
    </location>
</feature>
<sequence>MPHKHKRKPASTDTASYDLPPTSRARPLSIHKKADSIFTSDIERKRKYEARKQKKDQKRDQYKEDDTPKAFRRLMAFQEGKRVRNGLDDGSAPARKKRKVNGRSTTEALATSTSMPSDTNTTTAATTSEPLPSTTLKISPHESLSTFSQRVDQSLPLTSIPKHKSTKLNTITGLEKIKTPLTKHNKRLARMQKEWRATEQKLKDKNEELDDELAEKREESEMIWLGAGVDPSNPLASRKRKRKGGGVAGKDVDDADPWKVLEKKRREEGELRQKSLQDVVTAPPVLKPLKNIFREKRPDGHLRSGVVA</sequence>
<dbReference type="Proteomes" id="UP001172673">
    <property type="component" value="Unassembled WGS sequence"/>
</dbReference>
<keyword evidence="1" id="KW-0175">Coiled coil</keyword>
<evidence type="ECO:0000313" key="4">
    <source>
        <dbReference type="Proteomes" id="UP001172673"/>
    </source>
</evidence>
<dbReference type="EMBL" id="JAPDRK010000019">
    <property type="protein sequence ID" value="KAJ9604355.1"/>
    <property type="molecule type" value="Genomic_DNA"/>
</dbReference>
<reference evidence="3" key="1">
    <citation type="submission" date="2022-10" db="EMBL/GenBank/DDBJ databases">
        <title>Culturing micro-colonial fungi from biological soil crusts in the Mojave desert and describing Neophaeococcomyces mojavensis, and introducing the new genera and species Taxawa tesnikishii.</title>
        <authorList>
            <person name="Kurbessoian T."/>
            <person name="Stajich J.E."/>
        </authorList>
    </citation>
    <scope>NUCLEOTIDE SEQUENCE</scope>
    <source>
        <strain evidence="3">TK_41</strain>
    </source>
</reference>
<organism evidence="3 4">
    <name type="scientific">Cladophialophora chaetospira</name>
    <dbReference type="NCBI Taxonomy" id="386627"/>
    <lineage>
        <taxon>Eukaryota</taxon>
        <taxon>Fungi</taxon>
        <taxon>Dikarya</taxon>
        <taxon>Ascomycota</taxon>
        <taxon>Pezizomycotina</taxon>
        <taxon>Eurotiomycetes</taxon>
        <taxon>Chaetothyriomycetidae</taxon>
        <taxon>Chaetothyriales</taxon>
        <taxon>Herpotrichiellaceae</taxon>
        <taxon>Cladophialophora</taxon>
    </lineage>
</organism>
<feature type="compositionally biased region" description="Basic residues" evidence="2">
    <location>
        <begin position="47"/>
        <end position="56"/>
    </location>
</feature>
<feature type="compositionally biased region" description="Polar residues" evidence="2">
    <location>
        <begin position="142"/>
        <end position="152"/>
    </location>
</feature>
<evidence type="ECO:0000256" key="1">
    <source>
        <dbReference type="SAM" id="Coils"/>
    </source>
</evidence>
<protein>
    <submittedName>
        <fullName evidence="3">Uncharacterized protein</fullName>
    </submittedName>
</protein>
<feature type="coiled-coil region" evidence="1">
    <location>
        <begin position="181"/>
        <end position="222"/>
    </location>
</feature>
<feature type="compositionally biased region" description="Basic and acidic residues" evidence="2">
    <location>
        <begin position="250"/>
        <end position="275"/>
    </location>
</feature>
<dbReference type="PANTHER" id="PTHR40644:SF1">
    <property type="entry name" value="UPF0653 PROTEIN C607.02C"/>
    <property type="match status" value="1"/>
</dbReference>
<comment type="caution">
    <text evidence="3">The sequence shown here is derived from an EMBL/GenBank/DDBJ whole genome shotgun (WGS) entry which is preliminary data.</text>
</comment>
<dbReference type="PANTHER" id="PTHR40644">
    <property type="entry name" value="UPF0653 PROTEIN C607.02C"/>
    <property type="match status" value="1"/>
</dbReference>
<gene>
    <name evidence="3" type="ORF">H2200_011189</name>
</gene>
<dbReference type="AlphaFoldDB" id="A0AA39CDI4"/>
<feature type="compositionally biased region" description="Low complexity" evidence="2">
    <location>
        <begin position="119"/>
        <end position="136"/>
    </location>
</feature>
<evidence type="ECO:0000313" key="3">
    <source>
        <dbReference type="EMBL" id="KAJ9604355.1"/>
    </source>
</evidence>
<accession>A0AA39CDI4</accession>
<proteinExistence type="predicted"/>
<keyword evidence="4" id="KW-1185">Reference proteome</keyword>
<feature type="compositionally biased region" description="Polar residues" evidence="2">
    <location>
        <begin position="102"/>
        <end position="118"/>
    </location>
</feature>
<feature type="compositionally biased region" description="Basic and acidic residues" evidence="2">
    <location>
        <begin position="57"/>
        <end position="69"/>
    </location>
</feature>
<feature type="region of interest" description="Disordered" evidence="2">
    <location>
        <begin position="224"/>
        <end position="276"/>
    </location>
</feature>
<name>A0AA39CDI4_9EURO</name>
<evidence type="ECO:0000256" key="2">
    <source>
        <dbReference type="SAM" id="MobiDB-lite"/>
    </source>
</evidence>